<dbReference type="Proteomes" id="UP000824120">
    <property type="component" value="Chromosome 8"/>
</dbReference>
<reference evidence="1 2" key="1">
    <citation type="submission" date="2020-09" db="EMBL/GenBank/DDBJ databases">
        <title>De no assembly of potato wild relative species, Solanum commersonii.</title>
        <authorList>
            <person name="Cho K."/>
        </authorList>
    </citation>
    <scope>NUCLEOTIDE SEQUENCE [LARGE SCALE GENOMIC DNA]</scope>
    <source>
        <strain evidence="1">LZ3.2</strain>
        <tissue evidence="1">Leaf</tissue>
    </source>
</reference>
<keyword evidence="2" id="KW-1185">Reference proteome</keyword>
<evidence type="ECO:0000313" key="2">
    <source>
        <dbReference type="Proteomes" id="UP000824120"/>
    </source>
</evidence>
<comment type="caution">
    <text evidence="1">The sequence shown here is derived from an EMBL/GenBank/DDBJ whole genome shotgun (WGS) entry which is preliminary data.</text>
</comment>
<proteinExistence type="predicted"/>
<sequence length="309" mass="34735">MTVDLPSVSSSFNDEKGVVNAMDPEANDRMQPLLESVLEEYFTCLLHEEACVIINVAEDLNILNGVASQNDSSDAILVSENLAFVDIQTTLCKKSVHQKSITYVIPMSDQFSSALQKSADLDNASINEMTDELQPPEYFVLLGCRAQRTHGFDCFSDFEKRTIFLLVKQPQGFGNLQEKSSQVLMERRDTWTTSKFPGLKPLDIGLETFQGSVPAAMINSNAYGRSEPAVGLGKIFSTFCCLAARLVVFLAVIGKTQLFDSLLFHVLFLILPMKTIEWPMREFYLTFKYLPPNKVKRKDVLFTIDKRTK</sequence>
<accession>A0A9J5XVT5</accession>
<organism evidence="1 2">
    <name type="scientific">Solanum commersonii</name>
    <name type="common">Commerson's wild potato</name>
    <name type="synonym">Commerson's nightshade</name>
    <dbReference type="NCBI Taxonomy" id="4109"/>
    <lineage>
        <taxon>Eukaryota</taxon>
        <taxon>Viridiplantae</taxon>
        <taxon>Streptophyta</taxon>
        <taxon>Embryophyta</taxon>
        <taxon>Tracheophyta</taxon>
        <taxon>Spermatophyta</taxon>
        <taxon>Magnoliopsida</taxon>
        <taxon>eudicotyledons</taxon>
        <taxon>Gunneridae</taxon>
        <taxon>Pentapetalae</taxon>
        <taxon>asterids</taxon>
        <taxon>lamiids</taxon>
        <taxon>Solanales</taxon>
        <taxon>Solanaceae</taxon>
        <taxon>Solanoideae</taxon>
        <taxon>Solaneae</taxon>
        <taxon>Solanum</taxon>
    </lineage>
</organism>
<evidence type="ECO:0000313" key="1">
    <source>
        <dbReference type="EMBL" id="KAG5591965.1"/>
    </source>
</evidence>
<dbReference type="OrthoDB" id="1289344at2759"/>
<feature type="non-terminal residue" evidence="1">
    <location>
        <position position="309"/>
    </location>
</feature>
<dbReference type="AlphaFoldDB" id="A0A9J5XVT5"/>
<dbReference type="EMBL" id="JACXVP010000008">
    <property type="protein sequence ID" value="KAG5591965.1"/>
    <property type="molecule type" value="Genomic_DNA"/>
</dbReference>
<protein>
    <submittedName>
        <fullName evidence="1">Uncharacterized protein</fullName>
    </submittedName>
</protein>
<gene>
    <name evidence="1" type="ORF">H5410_042479</name>
</gene>
<name>A0A9J5XVT5_SOLCO</name>